<dbReference type="Pfam" id="PF00295">
    <property type="entry name" value="Glyco_hydro_28"/>
    <property type="match status" value="1"/>
</dbReference>
<evidence type="ECO:0000256" key="4">
    <source>
        <dbReference type="ARBA" id="ARBA00022512"/>
    </source>
</evidence>
<evidence type="ECO:0000256" key="10">
    <source>
        <dbReference type="ARBA" id="ARBA00034074"/>
    </source>
</evidence>
<dbReference type="Gramene" id="ONH93201">
    <property type="protein sequence ID" value="ONH93201"/>
    <property type="gene ID" value="PRUPE_8G218900"/>
</dbReference>
<dbReference type="OrthoDB" id="187139at2759"/>
<name>A0A251N1H3_PRUPE</name>
<dbReference type="InterPro" id="IPR011050">
    <property type="entry name" value="Pectin_lyase_fold/virulence"/>
</dbReference>
<comment type="similarity">
    <text evidence="2 12">Belongs to the glycosyl hydrolase 28 family.</text>
</comment>
<dbReference type="GO" id="GO:0009830">
    <property type="term" value="P:cell wall modification involved in abscission"/>
    <property type="evidence" value="ECO:0007669"/>
    <property type="project" value="UniProtKB-ARBA"/>
</dbReference>
<gene>
    <name evidence="14" type="ORF">PRUPE_8G218900</name>
</gene>
<dbReference type="GO" id="GO:0010047">
    <property type="term" value="P:fruit dehiscence"/>
    <property type="evidence" value="ECO:0000318"/>
    <property type="project" value="GO_Central"/>
</dbReference>
<evidence type="ECO:0000313" key="15">
    <source>
        <dbReference type="Proteomes" id="UP000006882"/>
    </source>
</evidence>
<comment type="subcellular location">
    <subcellularLocation>
        <location evidence="1">Secreted</location>
        <location evidence="1">Cell wall</location>
    </subcellularLocation>
</comment>
<dbReference type="InterPro" id="IPR012334">
    <property type="entry name" value="Pectin_lyas_fold"/>
</dbReference>
<dbReference type="EC" id="3.2.1.15" evidence="3"/>
<keyword evidence="7 12" id="KW-0378">Hydrolase</keyword>
<sequence>MHQTMALQKHLVLFYVVVSFCAASCYSSGFQEVNSLHSFVDHEKESGYNSRAHPSNMNTIEGVKFMEFIKPRAQLFSSRKLERAAGSKSSSSVKTISVANFGAKGNGADDTRAFEKAWKAACSSNGAIVLVVPQKTYLVRPIEFSGPCKSHLTMQIYGTIEASDDRSVYKDVTHWLIFDNVQSLLVVGPGTINGNGNRWWENSCKRKPQPPCNEQAPTAVTFNKCNNLVVKNLKIQDAQQMHVRFQNCKNVEASHLTVTAPEDSPNTDGIHITNTKNITISSSVIGTGDDCISIVSGSQRVQATDITCGPGHGISIGSLGEDNANDHVSGVFVNGAKISGTSNGVRIKTWQGGSGSASNIVFQNVEMNDVTNPIIIDQNYCDHKNKDCTRQRSAVQVKNVLYQNIRGTSASTDAITFNCSQSVPCQGIVLQNIQLQNARAKCNNVKPAYKGAVSPRCSWGLVN</sequence>
<evidence type="ECO:0000256" key="11">
    <source>
        <dbReference type="PROSITE-ProRule" id="PRU10052"/>
    </source>
</evidence>
<evidence type="ECO:0000256" key="6">
    <source>
        <dbReference type="ARBA" id="ARBA00022729"/>
    </source>
</evidence>
<protein>
    <recommendedName>
        <fullName evidence="3">endo-polygalacturonase</fullName>
        <ecNumber evidence="3">3.2.1.15</ecNumber>
    </recommendedName>
</protein>
<keyword evidence="5" id="KW-0964">Secreted</keyword>
<dbReference type="Proteomes" id="UP000006882">
    <property type="component" value="Chromosome G8"/>
</dbReference>
<keyword evidence="6 13" id="KW-0732">Signal</keyword>
<dbReference type="InterPro" id="IPR006626">
    <property type="entry name" value="PbH1"/>
</dbReference>
<evidence type="ECO:0000256" key="13">
    <source>
        <dbReference type="SAM" id="SignalP"/>
    </source>
</evidence>
<keyword evidence="4" id="KW-0134">Cell wall</keyword>
<comment type="catalytic activity">
    <reaction evidence="10">
        <text>(1,4-alpha-D-galacturonosyl)n+m + H2O = (1,4-alpha-D-galacturonosyl)n + (1,4-alpha-D-galacturonosyl)m.</text>
        <dbReference type="EC" id="3.2.1.15"/>
    </reaction>
</comment>
<dbReference type="GO" id="GO:0045490">
    <property type="term" value="P:pectin catabolic process"/>
    <property type="evidence" value="ECO:0000318"/>
    <property type="project" value="GO_Central"/>
</dbReference>
<dbReference type="PROSITE" id="PS00502">
    <property type="entry name" value="POLYGALACTURONASE"/>
    <property type="match status" value="1"/>
</dbReference>
<dbReference type="GO" id="GO:0004650">
    <property type="term" value="F:polygalacturonase activity"/>
    <property type="evidence" value="ECO:0007669"/>
    <property type="project" value="UniProtKB-EC"/>
</dbReference>
<keyword evidence="15" id="KW-1185">Reference proteome</keyword>
<evidence type="ECO:0000256" key="2">
    <source>
        <dbReference type="ARBA" id="ARBA00008834"/>
    </source>
</evidence>
<reference evidence="14 15" key="1">
    <citation type="journal article" date="2013" name="Nat. Genet.">
        <title>The high-quality draft genome of peach (Prunus persica) identifies unique patterns of genetic diversity, domestication and genome evolution.</title>
        <authorList>
            <consortium name="International Peach Genome Initiative"/>
            <person name="Verde I."/>
            <person name="Abbott A.G."/>
            <person name="Scalabrin S."/>
            <person name="Jung S."/>
            <person name="Shu S."/>
            <person name="Marroni F."/>
            <person name="Zhebentyayeva T."/>
            <person name="Dettori M.T."/>
            <person name="Grimwood J."/>
            <person name="Cattonaro F."/>
            <person name="Zuccolo A."/>
            <person name="Rossini L."/>
            <person name="Jenkins J."/>
            <person name="Vendramin E."/>
            <person name="Meisel L.A."/>
            <person name="Decroocq V."/>
            <person name="Sosinski B."/>
            <person name="Prochnik S."/>
            <person name="Mitros T."/>
            <person name="Policriti A."/>
            <person name="Cipriani G."/>
            <person name="Dondini L."/>
            <person name="Ficklin S."/>
            <person name="Goodstein D.M."/>
            <person name="Xuan P."/>
            <person name="Del Fabbro C."/>
            <person name="Aramini V."/>
            <person name="Copetti D."/>
            <person name="Gonzalez S."/>
            <person name="Horner D.S."/>
            <person name="Falchi R."/>
            <person name="Lucas S."/>
            <person name="Mica E."/>
            <person name="Maldonado J."/>
            <person name="Lazzari B."/>
            <person name="Bielenberg D."/>
            <person name="Pirona R."/>
            <person name="Miculan M."/>
            <person name="Barakat A."/>
            <person name="Testolin R."/>
            <person name="Stella A."/>
            <person name="Tartarini S."/>
            <person name="Tonutti P."/>
            <person name="Arus P."/>
            <person name="Orellana A."/>
            <person name="Wells C."/>
            <person name="Main D."/>
            <person name="Vizzotto G."/>
            <person name="Silva H."/>
            <person name="Salamini F."/>
            <person name="Schmutz J."/>
            <person name="Morgante M."/>
            <person name="Rokhsar D.S."/>
        </authorList>
    </citation>
    <scope>NUCLEOTIDE SEQUENCE [LARGE SCALE GENOMIC DNA]</scope>
    <source>
        <strain evidence="15">cv. Nemared</strain>
    </source>
</reference>
<feature type="signal peptide" evidence="13">
    <location>
        <begin position="1"/>
        <end position="27"/>
    </location>
</feature>
<organism evidence="14 15">
    <name type="scientific">Prunus persica</name>
    <name type="common">Peach</name>
    <name type="synonym">Amygdalus persica</name>
    <dbReference type="NCBI Taxonomy" id="3760"/>
    <lineage>
        <taxon>Eukaryota</taxon>
        <taxon>Viridiplantae</taxon>
        <taxon>Streptophyta</taxon>
        <taxon>Embryophyta</taxon>
        <taxon>Tracheophyta</taxon>
        <taxon>Spermatophyta</taxon>
        <taxon>Magnoliopsida</taxon>
        <taxon>eudicotyledons</taxon>
        <taxon>Gunneridae</taxon>
        <taxon>Pentapetalae</taxon>
        <taxon>rosids</taxon>
        <taxon>fabids</taxon>
        <taxon>Rosales</taxon>
        <taxon>Rosaceae</taxon>
        <taxon>Amygdaloideae</taxon>
        <taxon>Amygdaleae</taxon>
        <taxon>Prunus</taxon>
    </lineage>
</organism>
<dbReference type="PANTHER" id="PTHR31375">
    <property type="match status" value="1"/>
</dbReference>
<dbReference type="EMBL" id="CM007658">
    <property type="protein sequence ID" value="ONH93201.1"/>
    <property type="molecule type" value="Genomic_DNA"/>
</dbReference>
<evidence type="ECO:0000256" key="1">
    <source>
        <dbReference type="ARBA" id="ARBA00004191"/>
    </source>
</evidence>
<proteinExistence type="inferred from homology"/>
<feature type="active site" evidence="11">
    <location>
        <position position="312"/>
    </location>
</feature>
<evidence type="ECO:0000313" key="14">
    <source>
        <dbReference type="EMBL" id="ONH93201.1"/>
    </source>
</evidence>
<evidence type="ECO:0000256" key="8">
    <source>
        <dbReference type="ARBA" id="ARBA00023295"/>
    </source>
</evidence>
<dbReference type="GO" id="GO:0009901">
    <property type="term" value="P:anther dehiscence"/>
    <property type="evidence" value="ECO:0000318"/>
    <property type="project" value="GO_Central"/>
</dbReference>
<keyword evidence="8 12" id="KW-0326">Glycosidase</keyword>
<dbReference type="SUPFAM" id="SSF51126">
    <property type="entry name" value="Pectin lyase-like"/>
    <property type="match status" value="1"/>
</dbReference>
<feature type="chain" id="PRO_5012806655" description="endo-polygalacturonase" evidence="13">
    <location>
        <begin position="28"/>
        <end position="463"/>
    </location>
</feature>
<evidence type="ECO:0000256" key="9">
    <source>
        <dbReference type="ARBA" id="ARBA00023316"/>
    </source>
</evidence>
<dbReference type="FunFam" id="2.160.20.10:FF:000028">
    <property type="entry name" value="Polygalacturonase QRT2"/>
    <property type="match status" value="1"/>
</dbReference>
<dbReference type="AlphaFoldDB" id="A0A251N1H3"/>
<dbReference type="eggNOG" id="ENOG502QRJW">
    <property type="taxonomic scope" value="Eukaryota"/>
</dbReference>
<dbReference type="STRING" id="3760.A0A251N1H3"/>
<dbReference type="InterPro" id="IPR000743">
    <property type="entry name" value="Glyco_hydro_28"/>
</dbReference>
<accession>A0A251N1H3</accession>
<evidence type="ECO:0000256" key="3">
    <source>
        <dbReference type="ARBA" id="ARBA00012736"/>
    </source>
</evidence>
<evidence type="ECO:0000256" key="12">
    <source>
        <dbReference type="RuleBase" id="RU361169"/>
    </source>
</evidence>
<evidence type="ECO:0000256" key="5">
    <source>
        <dbReference type="ARBA" id="ARBA00022525"/>
    </source>
</evidence>
<dbReference type="SMR" id="A0A251N1H3"/>
<keyword evidence="9" id="KW-0961">Cell wall biogenesis/degradation</keyword>
<dbReference type="SMART" id="SM00710">
    <property type="entry name" value="PbH1"/>
    <property type="match status" value="6"/>
</dbReference>
<evidence type="ECO:0000256" key="7">
    <source>
        <dbReference type="ARBA" id="ARBA00022801"/>
    </source>
</evidence>
<dbReference type="Gene3D" id="2.160.20.10">
    <property type="entry name" value="Single-stranded right-handed beta-helix, Pectin lyase-like"/>
    <property type="match status" value="1"/>
</dbReference>